<dbReference type="EMBL" id="CP026606">
    <property type="protein sequence ID" value="AVB76027.1"/>
    <property type="molecule type" value="Genomic_DNA"/>
</dbReference>
<dbReference type="AlphaFoldDB" id="A0A2L1C9K3"/>
<dbReference type="Proteomes" id="UP000239462">
    <property type="component" value="Chromosome"/>
</dbReference>
<proteinExistence type="predicted"/>
<dbReference type="PANTHER" id="PTHR23026:SF125">
    <property type="entry name" value="OXYGEN-INSENSITIVE NAD(P)H NITROREDUCTASE"/>
    <property type="match status" value="1"/>
</dbReference>
<dbReference type="EC" id="6.3.2.31" evidence="3"/>
<dbReference type="InterPro" id="IPR000415">
    <property type="entry name" value="Nitroreductase-like"/>
</dbReference>
<organism evidence="3 4">
    <name type="scientific">Methanococcus maripaludis</name>
    <name type="common">Methanococcus deltae</name>
    <dbReference type="NCBI Taxonomy" id="39152"/>
    <lineage>
        <taxon>Archaea</taxon>
        <taxon>Methanobacteriati</taxon>
        <taxon>Methanobacteriota</taxon>
        <taxon>Methanomada group</taxon>
        <taxon>Methanococci</taxon>
        <taxon>Methanococcales</taxon>
        <taxon>Methanococcaceae</taxon>
        <taxon>Methanococcus</taxon>
    </lineage>
</organism>
<evidence type="ECO:0000313" key="4">
    <source>
        <dbReference type="Proteomes" id="UP000239462"/>
    </source>
</evidence>
<evidence type="ECO:0000256" key="1">
    <source>
        <dbReference type="ARBA" id="ARBA00023027"/>
    </source>
</evidence>
<evidence type="ECO:0000259" key="2">
    <source>
        <dbReference type="Pfam" id="PF00881"/>
    </source>
</evidence>
<dbReference type="GO" id="GO:0052618">
    <property type="term" value="F:coenzyme F420-0:L-glutamate ligase activity"/>
    <property type="evidence" value="ECO:0007669"/>
    <property type="project" value="UniProtKB-EC"/>
</dbReference>
<accession>A0A2L1C9K3</accession>
<name>A0A2L1C9K3_METMI</name>
<dbReference type="GO" id="GO:0046256">
    <property type="term" value="P:2,4,6-trinitrotoluene catabolic process"/>
    <property type="evidence" value="ECO:0007669"/>
    <property type="project" value="TreeGrafter"/>
</dbReference>
<dbReference type="Gene3D" id="3.40.109.10">
    <property type="entry name" value="NADH Oxidase"/>
    <property type="match status" value="1"/>
</dbReference>
<dbReference type="GO" id="GO:0046857">
    <property type="term" value="F:oxidoreductase activity, acting on other nitrogenous compounds as donors, with NAD or NADP as acceptor"/>
    <property type="evidence" value="ECO:0007669"/>
    <property type="project" value="TreeGrafter"/>
</dbReference>
<sequence>MDFKFGESMNQVMETIKNRRSVRKFKKEQLKDSEIEAILEAAIYAPTALNEQPWHFTVIQNKELLDEINIVSKKTLAENPDSMKNLPESLINAMSNPKYNILYEAPTLIVVSGNKNAHAAIVDCSAAIQNMLLAAESMNIGSVWLGLVRPYFTTENVKKLNIPENFEPFYGVAFGYKLIEKAKPAPERKKDVVNYIK</sequence>
<protein>
    <submittedName>
        <fullName evidence="3">Coenzyme F420:L-glutamate ligase</fullName>
        <ecNumber evidence="3">6.3.2.31</ecNumber>
    </submittedName>
</protein>
<gene>
    <name evidence="3" type="primary">fbiB_2</name>
    <name evidence="3" type="ORF">MMJJ_06110</name>
</gene>
<feature type="domain" description="Nitroreductase" evidence="2">
    <location>
        <begin position="16"/>
        <end position="176"/>
    </location>
</feature>
<keyword evidence="1" id="KW-0520">NAD</keyword>
<dbReference type="InterPro" id="IPR050627">
    <property type="entry name" value="Nitroreductase/BluB"/>
</dbReference>
<dbReference type="KEGG" id="mmad:MMJJ_06110"/>
<dbReference type="Pfam" id="PF00881">
    <property type="entry name" value="Nitroreductase"/>
    <property type="match status" value="1"/>
</dbReference>
<dbReference type="InterPro" id="IPR029479">
    <property type="entry name" value="Nitroreductase"/>
</dbReference>
<reference evidence="4" key="1">
    <citation type="journal article" date="2018" name="Genome Announc.">
        <title>Complete Genome Sequence of the Methanococcus maripaludis Type Strain JJ (DSM 2067), a Model for Selenoprotein Synthesis in Archaea.</title>
        <authorList>
            <person name="Poehlein A."/>
            <person name="Heym D."/>
            <person name="Quitzke V."/>
            <person name="Fersch J."/>
            <person name="Daniel R."/>
            <person name="Rother M."/>
        </authorList>
    </citation>
    <scope>NUCLEOTIDE SEQUENCE [LARGE SCALE GENOMIC DNA]</scope>
    <source>
        <strain evidence="4">DSM 2067</strain>
    </source>
</reference>
<evidence type="ECO:0000313" key="3">
    <source>
        <dbReference type="EMBL" id="AVB76027.1"/>
    </source>
</evidence>
<dbReference type="GO" id="GO:0005829">
    <property type="term" value="C:cytosol"/>
    <property type="evidence" value="ECO:0007669"/>
    <property type="project" value="TreeGrafter"/>
</dbReference>
<keyword evidence="3" id="KW-0436">Ligase</keyword>
<dbReference type="SUPFAM" id="SSF55469">
    <property type="entry name" value="FMN-dependent nitroreductase-like"/>
    <property type="match status" value="1"/>
</dbReference>
<dbReference type="PANTHER" id="PTHR23026">
    <property type="entry name" value="NADPH NITROREDUCTASE"/>
    <property type="match status" value="1"/>
</dbReference>